<dbReference type="OrthoDB" id="10031169at2759"/>
<evidence type="ECO:0000256" key="10">
    <source>
        <dbReference type="PIRSR" id="PIRSR634016-3"/>
    </source>
</evidence>
<dbReference type="Gene3D" id="1.10.390.10">
    <property type="entry name" value="Neutral Protease Domain 2"/>
    <property type="match status" value="1"/>
</dbReference>
<dbReference type="FunFam" id="2.60.40.1910:FF:000020">
    <property type="entry name" value="Peptidase family m1 protein, putative"/>
    <property type="match status" value="1"/>
</dbReference>
<accession>A0A8J2RP77</accession>
<proteinExistence type="inferred from homology"/>
<dbReference type="PRINTS" id="PR00756">
    <property type="entry name" value="ALADIPTASE"/>
</dbReference>
<keyword evidence="8 12" id="KW-0482">Metalloprotease</keyword>
<dbReference type="GO" id="GO:0005886">
    <property type="term" value="C:plasma membrane"/>
    <property type="evidence" value="ECO:0007669"/>
    <property type="project" value="UniProtKB-SubCell"/>
</dbReference>
<dbReference type="InterPro" id="IPR045357">
    <property type="entry name" value="Aminopeptidase_N-like_N"/>
</dbReference>
<keyword evidence="5 10" id="KW-0479">Metal-binding</keyword>
<evidence type="ECO:0000256" key="3">
    <source>
        <dbReference type="ARBA" id="ARBA00022438"/>
    </source>
</evidence>
<dbReference type="FunFam" id="1.10.390.10:FF:000013">
    <property type="entry name" value="Aminopeptidase N"/>
    <property type="match status" value="1"/>
</dbReference>
<evidence type="ECO:0000313" key="17">
    <source>
        <dbReference type="EMBL" id="CAH0100175.1"/>
    </source>
</evidence>
<dbReference type="GO" id="GO:0043171">
    <property type="term" value="P:peptide catabolic process"/>
    <property type="evidence" value="ECO:0007669"/>
    <property type="project" value="TreeGrafter"/>
</dbReference>
<organism evidence="17 18">
    <name type="scientific">Daphnia galeata</name>
    <dbReference type="NCBI Taxonomy" id="27404"/>
    <lineage>
        <taxon>Eukaryota</taxon>
        <taxon>Metazoa</taxon>
        <taxon>Ecdysozoa</taxon>
        <taxon>Arthropoda</taxon>
        <taxon>Crustacea</taxon>
        <taxon>Branchiopoda</taxon>
        <taxon>Diplostraca</taxon>
        <taxon>Cladocera</taxon>
        <taxon>Anomopoda</taxon>
        <taxon>Daphniidae</taxon>
        <taxon>Daphnia</taxon>
    </lineage>
</organism>
<dbReference type="GO" id="GO:0042277">
    <property type="term" value="F:peptide binding"/>
    <property type="evidence" value="ECO:0007669"/>
    <property type="project" value="TreeGrafter"/>
</dbReference>
<dbReference type="InterPro" id="IPR027268">
    <property type="entry name" value="Peptidase_M4/M1_CTD_sf"/>
</dbReference>
<comment type="cofactor">
    <cofactor evidence="10 12">
        <name>Zn(2+)</name>
        <dbReference type="ChEBI" id="CHEBI:29105"/>
    </cofactor>
    <text evidence="10 12">Binds 1 zinc ion per subunit.</text>
</comment>
<comment type="subcellular location">
    <subcellularLocation>
        <location evidence="1">Cell membrane</location>
        <topology evidence="1">Lipid-anchor</topology>
        <topology evidence="1">GPI-anchor</topology>
    </subcellularLocation>
</comment>
<dbReference type="InterPro" id="IPR034016">
    <property type="entry name" value="M1_APN-typ"/>
</dbReference>
<evidence type="ECO:0000256" key="7">
    <source>
        <dbReference type="ARBA" id="ARBA00022833"/>
    </source>
</evidence>
<feature type="binding site" evidence="10">
    <location>
        <position position="394"/>
    </location>
    <ligand>
        <name>Zn(2+)</name>
        <dbReference type="ChEBI" id="CHEBI:29105"/>
        <note>catalytic</note>
    </ligand>
</feature>
<dbReference type="Pfam" id="PF17900">
    <property type="entry name" value="Peptidase_M1_N"/>
    <property type="match status" value="1"/>
</dbReference>
<feature type="binding site" evidence="10">
    <location>
        <position position="390"/>
    </location>
    <ligand>
        <name>Zn(2+)</name>
        <dbReference type="ChEBI" id="CHEBI:29105"/>
        <note>catalytic</note>
    </ligand>
</feature>
<dbReference type="Pfam" id="PF11838">
    <property type="entry name" value="ERAP1_C"/>
    <property type="match status" value="1"/>
</dbReference>
<name>A0A8J2RP77_9CRUS</name>
<comment type="similarity">
    <text evidence="2 12">Belongs to the peptidase M1 family.</text>
</comment>
<dbReference type="CDD" id="cd09601">
    <property type="entry name" value="M1_APN-Q_like"/>
    <property type="match status" value="1"/>
</dbReference>
<evidence type="ECO:0000259" key="16">
    <source>
        <dbReference type="Pfam" id="PF17900"/>
    </source>
</evidence>
<dbReference type="SUPFAM" id="SSF55486">
    <property type="entry name" value="Metalloproteases ('zincins'), catalytic domain"/>
    <property type="match status" value="1"/>
</dbReference>
<dbReference type="EMBL" id="CAKKLH010000033">
    <property type="protein sequence ID" value="CAH0100175.1"/>
    <property type="molecule type" value="Genomic_DNA"/>
</dbReference>
<evidence type="ECO:0000256" key="9">
    <source>
        <dbReference type="PIRSR" id="PIRSR634016-1"/>
    </source>
</evidence>
<dbReference type="PANTHER" id="PTHR11533:SF294">
    <property type="entry name" value="THYROTROPIN-RELEASING HORMONE-DEGRADING ECTOENZYME"/>
    <property type="match status" value="1"/>
</dbReference>
<gene>
    <name evidence="17" type="ORF">DGAL_LOCUS2366</name>
</gene>
<evidence type="ECO:0000256" key="8">
    <source>
        <dbReference type="ARBA" id="ARBA00023049"/>
    </source>
</evidence>
<dbReference type="Gene3D" id="2.60.40.1910">
    <property type="match status" value="1"/>
</dbReference>
<evidence type="ECO:0000256" key="11">
    <source>
        <dbReference type="PIRSR" id="PIRSR634016-4"/>
    </source>
</evidence>
<feature type="binding site" evidence="10">
    <location>
        <position position="413"/>
    </location>
    <ligand>
        <name>Zn(2+)</name>
        <dbReference type="ChEBI" id="CHEBI:29105"/>
        <note>catalytic</note>
    </ligand>
</feature>
<feature type="domain" description="Aminopeptidase N-like N-terminal" evidence="16">
    <location>
        <begin position="51"/>
        <end position="278"/>
    </location>
</feature>
<dbReference type="Pfam" id="PF01433">
    <property type="entry name" value="Peptidase_M1"/>
    <property type="match status" value="1"/>
</dbReference>
<evidence type="ECO:0000256" key="6">
    <source>
        <dbReference type="ARBA" id="ARBA00022801"/>
    </source>
</evidence>
<feature type="signal peptide" evidence="13">
    <location>
        <begin position="1"/>
        <end position="30"/>
    </location>
</feature>
<dbReference type="InterPro" id="IPR042097">
    <property type="entry name" value="Aminopeptidase_N-like_N_sf"/>
</dbReference>
<evidence type="ECO:0000259" key="15">
    <source>
        <dbReference type="Pfam" id="PF11838"/>
    </source>
</evidence>
<dbReference type="GO" id="GO:0005615">
    <property type="term" value="C:extracellular space"/>
    <property type="evidence" value="ECO:0007669"/>
    <property type="project" value="TreeGrafter"/>
</dbReference>
<feature type="chain" id="PRO_5035237500" description="Aminopeptidase" evidence="13">
    <location>
        <begin position="31"/>
        <end position="982"/>
    </location>
</feature>
<dbReference type="GO" id="GO:0005737">
    <property type="term" value="C:cytoplasm"/>
    <property type="evidence" value="ECO:0007669"/>
    <property type="project" value="TreeGrafter"/>
</dbReference>
<dbReference type="PANTHER" id="PTHR11533">
    <property type="entry name" value="PROTEASE M1 ZINC METALLOPROTEASE"/>
    <property type="match status" value="1"/>
</dbReference>
<dbReference type="InterPro" id="IPR050344">
    <property type="entry name" value="Peptidase_M1_aminopeptidases"/>
</dbReference>
<feature type="active site" description="Proton acceptor" evidence="9">
    <location>
        <position position="391"/>
    </location>
</feature>
<evidence type="ECO:0000256" key="5">
    <source>
        <dbReference type="ARBA" id="ARBA00022723"/>
    </source>
</evidence>
<protein>
    <recommendedName>
        <fullName evidence="12">Aminopeptidase</fullName>
        <ecNumber evidence="12">3.4.11.-</ecNumber>
    </recommendedName>
</protein>
<feature type="site" description="Transition state stabilizer" evidence="11">
    <location>
        <position position="475"/>
    </location>
</feature>
<dbReference type="Proteomes" id="UP000789390">
    <property type="component" value="Unassembled WGS sequence"/>
</dbReference>
<keyword evidence="7 10" id="KW-0862">Zinc</keyword>
<keyword evidence="4 12" id="KW-0645">Protease</keyword>
<feature type="domain" description="ERAP1-like C-terminal" evidence="15">
    <location>
        <begin position="628"/>
        <end position="932"/>
    </location>
</feature>
<evidence type="ECO:0000256" key="4">
    <source>
        <dbReference type="ARBA" id="ARBA00022670"/>
    </source>
</evidence>
<dbReference type="GO" id="GO:0008270">
    <property type="term" value="F:zinc ion binding"/>
    <property type="evidence" value="ECO:0007669"/>
    <property type="project" value="UniProtKB-UniRule"/>
</dbReference>
<evidence type="ECO:0000259" key="14">
    <source>
        <dbReference type="Pfam" id="PF01433"/>
    </source>
</evidence>
<sequence length="982" mass="111887">MLCLNTTSDWSQLKMKVLLITVYFARLVLTKRPPADGDDLSSYRLPNAISPVNYQLTLLPVIEDKPRLCGHVWINVTVETPTNVIVLHGNILPVETVVYADSEPTDDNEVSRSMVEKLCFSGVLATLEQLSDDERKTREDKDFAQSVHLKEDIEQMIIILKEELMVGAHYRIGILYLAEINDGDNIGFFRVQKKNEDINNCCPQRWLGATQFEPAHARKVFPSFDEPAFKATIELTVGHDSMLKAISNMPRKSSTSLKTVNDWVWDTFETTPAMSTYLLACVLSQLEYLETSYMSIDGRNVSLRLWTEKEKFSQLDLAYRLVPQIMETLENYIGIPYSLPKLDMVSLPGYDLARAMENWGLIVQSESTLLQESDKDDTMEKAIFAITIVHELAHQWFGNLVTSSWWSDIWMNEGLATLFEGIVLNKIAPELGVDVITVLFFQQALFHDNMNISVPLNYPVELLPTIEHKFDGFAYAKASVIFRMVRSFVGDEAFRSGLNRYFNQFQFKAANSTDLWVILTQESRRTSTISSRKHLNRIMKAWTDQSGYPLIQVDRNPNGTIQLTQTPYSDFNTLSSDNITEAVSWWVPISMTNGGDPKFSLKDRLPVVWLTPRVPSTAIEGPKDINTWILINLEYSGYYRVNYDRLGWELLSEQLMRNHTVIPTLNRAQLIDDVFTLCHIKVLPYEVSMRLIEYLGHAEEEPFVRSVAVGHVGRIQQMMEMQHITNDYLSNIVKAMMTYIVPSQNTESRNFHSSTDLDVRCVQEDEHCVNLVLSLFHDFTNGSDTSAAQSGLMKKHFDYVFCTALRHGSNSDWSYAWNRTILPSTKLPEKRKILKAMGCTTDANHIQQLLSRVFLPNTVQQSIETSMILHSLAENPSARSLVMTFVMKNWAFLSKHFRNPALMRDLLVVVTRHSSSIAELNKVNAFLNEKAKELGPGITDLIVSTISSNIRQVELLKLDLSYQDLIRGNDLSPIEQVASSEQ</sequence>
<keyword evidence="13" id="KW-0732">Signal</keyword>
<evidence type="ECO:0000256" key="1">
    <source>
        <dbReference type="ARBA" id="ARBA00004609"/>
    </source>
</evidence>
<dbReference type="Gene3D" id="2.60.40.1730">
    <property type="entry name" value="tricorn interacting facor f3 domain"/>
    <property type="match status" value="1"/>
</dbReference>
<evidence type="ECO:0000313" key="18">
    <source>
        <dbReference type="Proteomes" id="UP000789390"/>
    </source>
</evidence>
<comment type="caution">
    <text evidence="17">The sequence shown here is derived from an EMBL/GenBank/DDBJ whole genome shotgun (WGS) entry which is preliminary data.</text>
</comment>
<evidence type="ECO:0000256" key="12">
    <source>
        <dbReference type="RuleBase" id="RU364040"/>
    </source>
</evidence>
<dbReference type="InterPro" id="IPR024571">
    <property type="entry name" value="ERAP1-like_C_dom"/>
</dbReference>
<dbReference type="GO" id="GO:0006508">
    <property type="term" value="P:proteolysis"/>
    <property type="evidence" value="ECO:0007669"/>
    <property type="project" value="UniProtKB-KW"/>
</dbReference>
<feature type="domain" description="Peptidase M1 membrane alanine aminopeptidase" evidence="14">
    <location>
        <begin position="321"/>
        <end position="542"/>
    </location>
</feature>
<keyword evidence="18" id="KW-1185">Reference proteome</keyword>
<evidence type="ECO:0000256" key="13">
    <source>
        <dbReference type="SAM" id="SignalP"/>
    </source>
</evidence>
<keyword evidence="3 12" id="KW-0031">Aminopeptidase</keyword>
<dbReference type="Gene3D" id="1.25.50.20">
    <property type="match status" value="1"/>
</dbReference>
<dbReference type="AlphaFoldDB" id="A0A8J2RP77"/>
<reference evidence="17" key="1">
    <citation type="submission" date="2021-11" db="EMBL/GenBank/DDBJ databases">
        <authorList>
            <person name="Schell T."/>
        </authorList>
    </citation>
    <scope>NUCLEOTIDE SEQUENCE</scope>
    <source>
        <strain evidence="17">M5</strain>
    </source>
</reference>
<keyword evidence="6 12" id="KW-0378">Hydrolase</keyword>
<evidence type="ECO:0000256" key="2">
    <source>
        <dbReference type="ARBA" id="ARBA00010136"/>
    </source>
</evidence>
<dbReference type="EC" id="3.4.11.-" evidence="12"/>
<dbReference type="InterPro" id="IPR014782">
    <property type="entry name" value="Peptidase_M1_dom"/>
</dbReference>
<dbReference type="SUPFAM" id="SSF63737">
    <property type="entry name" value="Leukotriene A4 hydrolase N-terminal domain"/>
    <property type="match status" value="1"/>
</dbReference>
<dbReference type="GO" id="GO:0070006">
    <property type="term" value="F:metalloaminopeptidase activity"/>
    <property type="evidence" value="ECO:0007669"/>
    <property type="project" value="TreeGrafter"/>
</dbReference>
<dbReference type="InterPro" id="IPR001930">
    <property type="entry name" value="Peptidase_M1"/>
</dbReference>